<protein>
    <submittedName>
        <fullName evidence="3">CD47 molecule</fullName>
    </submittedName>
</protein>
<gene>
    <name evidence="3" type="primary">CD47</name>
</gene>
<dbReference type="Proteomes" id="UP000694412">
    <property type="component" value="Chromosome 1"/>
</dbReference>
<evidence type="ECO:0000313" key="4">
    <source>
        <dbReference type="Proteomes" id="UP000694412"/>
    </source>
</evidence>
<dbReference type="Ensembl" id="ENSCJPT00005030287.1">
    <property type="protein sequence ID" value="ENSCJPP00005022072.1"/>
    <property type="gene ID" value="ENSCJPG00005017641.1"/>
</dbReference>
<proteinExistence type="predicted"/>
<evidence type="ECO:0000313" key="3">
    <source>
        <dbReference type="Ensembl" id="ENSCJPP00005022072.1"/>
    </source>
</evidence>
<reference evidence="3" key="1">
    <citation type="submission" date="2015-11" db="EMBL/GenBank/DDBJ databases">
        <authorList>
            <consortium name="International Coturnix japonica Genome Analysis Consortium"/>
            <person name="Warren W."/>
            <person name="Burt D.W."/>
            <person name="Antin P.B."/>
            <person name="Lanford R."/>
            <person name="Gros J."/>
            <person name="Wilson R.K."/>
        </authorList>
    </citation>
    <scope>NUCLEOTIDE SEQUENCE [LARGE SCALE GENOMIC DNA]</scope>
</reference>
<feature type="transmembrane region" description="Helical" evidence="1">
    <location>
        <begin position="145"/>
        <end position="166"/>
    </location>
</feature>
<organism evidence="3 4">
    <name type="scientific">Coturnix japonica</name>
    <name type="common">Japanese quail</name>
    <name type="synonym">Coturnix coturnix japonica</name>
    <dbReference type="NCBI Taxonomy" id="93934"/>
    <lineage>
        <taxon>Eukaryota</taxon>
        <taxon>Metazoa</taxon>
        <taxon>Chordata</taxon>
        <taxon>Craniata</taxon>
        <taxon>Vertebrata</taxon>
        <taxon>Euteleostomi</taxon>
        <taxon>Archelosauria</taxon>
        <taxon>Archosauria</taxon>
        <taxon>Dinosauria</taxon>
        <taxon>Saurischia</taxon>
        <taxon>Theropoda</taxon>
        <taxon>Coelurosauria</taxon>
        <taxon>Aves</taxon>
        <taxon>Neognathae</taxon>
        <taxon>Galloanserae</taxon>
        <taxon>Galliformes</taxon>
        <taxon>Phasianidae</taxon>
        <taxon>Perdicinae</taxon>
        <taxon>Coturnix</taxon>
    </lineage>
</organism>
<feature type="transmembrane region" description="Helical" evidence="1">
    <location>
        <begin position="46"/>
        <end position="72"/>
    </location>
</feature>
<reference evidence="3" key="2">
    <citation type="submission" date="2025-08" db="UniProtKB">
        <authorList>
            <consortium name="Ensembl"/>
        </authorList>
    </citation>
    <scope>IDENTIFICATION</scope>
</reference>
<dbReference type="PANTHER" id="PTHR10613:SF0">
    <property type="entry name" value="LEUKOCYTE SURFACE ANTIGEN CD47"/>
    <property type="match status" value="1"/>
</dbReference>
<feature type="transmembrane region" description="Helical" evidence="1">
    <location>
        <begin position="172"/>
        <end position="196"/>
    </location>
</feature>
<dbReference type="InterPro" id="IPR006704">
    <property type="entry name" value="CD47"/>
</dbReference>
<feature type="transmembrane region" description="Helical" evidence="1">
    <location>
        <begin position="115"/>
        <end position="133"/>
    </location>
</feature>
<dbReference type="GO" id="GO:0070053">
    <property type="term" value="F:thrombospondin receptor activity"/>
    <property type="evidence" value="ECO:0007669"/>
    <property type="project" value="InterPro"/>
</dbReference>
<dbReference type="GO" id="GO:0022409">
    <property type="term" value="P:positive regulation of cell-cell adhesion"/>
    <property type="evidence" value="ECO:0007669"/>
    <property type="project" value="InterPro"/>
</dbReference>
<sequence>DGASTTSLGSLFQGLTTLLVKNFPLTSNLNLPSFNLKPFPRRQFNLIQSIVISALLIFIIVLCWAQLGVIALKCETVRKRKKDVTIACSILTVIAIVAIVLFIQDGGIRMNQVGLAFTVLPAGMLMVLQYSIFKLILDHMTRSGYALLGFQVVGYLIAVIGFGLSISACPSVLLSVVIAGIVIMAVADLLALVYVYSCSRMKDHQTPRVSLKLINLG</sequence>
<dbReference type="GO" id="GO:0005886">
    <property type="term" value="C:plasma membrane"/>
    <property type="evidence" value="ECO:0007669"/>
    <property type="project" value="InterPro"/>
</dbReference>
<feature type="domain" description="CD47-like transmembrane" evidence="2">
    <location>
        <begin position="51"/>
        <end position="196"/>
    </location>
</feature>
<dbReference type="GO" id="GO:0050729">
    <property type="term" value="P:positive regulation of inflammatory response"/>
    <property type="evidence" value="ECO:0007669"/>
    <property type="project" value="InterPro"/>
</dbReference>
<dbReference type="GO" id="GO:0050766">
    <property type="term" value="P:positive regulation of phagocytosis"/>
    <property type="evidence" value="ECO:0007669"/>
    <property type="project" value="InterPro"/>
</dbReference>
<evidence type="ECO:0000256" key="1">
    <source>
        <dbReference type="SAM" id="Phobius"/>
    </source>
</evidence>
<dbReference type="PANTHER" id="PTHR10613">
    <property type="entry name" value="LEUKOCYTE SURFACE ANTIGEN CD47"/>
    <property type="match status" value="1"/>
</dbReference>
<name>A0A8C2U1T7_COTJA</name>
<evidence type="ECO:0000259" key="2">
    <source>
        <dbReference type="Pfam" id="PF04549"/>
    </source>
</evidence>
<reference evidence="3" key="3">
    <citation type="submission" date="2025-09" db="UniProtKB">
        <authorList>
            <consortium name="Ensembl"/>
        </authorList>
    </citation>
    <scope>IDENTIFICATION</scope>
</reference>
<dbReference type="AlphaFoldDB" id="A0A8C2U1T7"/>
<dbReference type="Pfam" id="PF04549">
    <property type="entry name" value="CD47"/>
    <property type="match status" value="1"/>
</dbReference>
<accession>A0A8C2U1T7</accession>
<keyword evidence="1" id="KW-1133">Transmembrane helix</keyword>
<keyword evidence="1" id="KW-0472">Membrane</keyword>
<keyword evidence="1" id="KW-0812">Transmembrane</keyword>
<keyword evidence="4" id="KW-1185">Reference proteome</keyword>
<feature type="transmembrane region" description="Helical" evidence="1">
    <location>
        <begin position="84"/>
        <end position="103"/>
    </location>
</feature>
<dbReference type="GO" id="GO:0070062">
    <property type="term" value="C:extracellular exosome"/>
    <property type="evidence" value="ECO:0007669"/>
    <property type="project" value="TreeGrafter"/>
</dbReference>
<dbReference type="GeneTree" id="ENSGT00390000007697"/>
<dbReference type="InterPro" id="IPR013147">
    <property type="entry name" value="CD47-like_TM"/>
</dbReference>